<dbReference type="Gene3D" id="3.10.450.530">
    <property type="entry name" value="Ribonuclease toxin, BrnT, of type II toxin-antitoxin system"/>
    <property type="match status" value="1"/>
</dbReference>
<dbReference type="EMBL" id="AUZX01008066">
    <property type="protein sequence ID" value="EQD57023.1"/>
    <property type="molecule type" value="Genomic_DNA"/>
</dbReference>
<organism evidence="1">
    <name type="scientific">mine drainage metagenome</name>
    <dbReference type="NCBI Taxonomy" id="410659"/>
    <lineage>
        <taxon>unclassified sequences</taxon>
        <taxon>metagenomes</taxon>
        <taxon>ecological metagenomes</taxon>
    </lineage>
</organism>
<gene>
    <name evidence="1" type="ORF">B1A_11287</name>
</gene>
<dbReference type="InterPro" id="IPR038573">
    <property type="entry name" value="BrnT_sf"/>
</dbReference>
<dbReference type="AlphaFoldDB" id="T1AKH6"/>
<reference evidence="1" key="1">
    <citation type="submission" date="2013-08" db="EMBL/GenBank/DDBJ databases">
        <authorList>
            <person name="Mendez C."/>
            <person name="Richter M."/>
            <person name="Ferrer M."/>
            <person name="Sanchez J."/>
        </authorList>
    </citation>
    <scope>NUCLEOTIDE SEQUENCE</scope>
</reference>
<accession>T1AKH6</accession>
<protein>
    <submittedName>
        <fullName evidence="1">Protein containing DUF497</fullName>
    </submittedName>
</protein>
<comment type="caution">
    <text evidence="1">The sequence shown here is derived from an EMBL/GenBank/DDBJ whole genome shotgun (WGS) entry which is preliminary data.</text>
</comment>
<evidence type="ECO:0000313" key="1">
    <source>
        <dbReference type="EMBL" id="EQD57023.1"/>
    </source>
</evidence>
<name>T1AKH6_9ZZZZ</name>
<dbReference type="Pfam" id="PF04365">
    <property type="entry name" value="BrnT_toxin"/>
    <property type="match status" value="1"/>
</dbReference>
<sequence length="99" mass="11791">MAYYIRMGFEWDRDKSDACFTERGFDFAYVLRAFVDVDRLIRKDTRWDYGEDRYQLLGAIDGRVFFVAYTIRGSVFRIISARKANQREVNDYENGSCKN</sequence>
<dbReference type="InterPro" id="IPR007460">
    <property type="entry name" value="BrnT_toxin"/>
</dbReference>
<reference evidence="1" key="2">
    <citation type="journal article" date="2014" name="ISME J.">
        <title>Microbial stratification in low pH oxic and suboxic macroscopic growths along an acid mine drainage.</title>
        <authorList>
            <person name="Mendez-Garcia C."/>
            <person name="Mesa V."/>
            <person name="Sprenger R.R."/>
            <person name="Richter M."/>
            <person name="Diez M.S."/>
            <person name="Solano J."/>
            <person name="Bargiela R."/>
            <person name="Golyshina O.V."/>
            <person name="Manteca A."/>
            <person name="Ramos J.L."/>
            <person name="Gallego J.R."/>
            <person name="Llorente I."/>
            <person name="Martins Dos Santos V.A."/>
            <person name="Jensen O.N."/>
            <person name="Pelaez A.I."/>
            <person name="Sanchez J."/>
            <person name="Ferrer M."/>
        </authorList>
    </citation>
    <scope>NUCLEOTIDE SEQUENCE</scope>
</reference>
<proteinExistence type="predicted"/>